<dbReference type="Gene3D" id="3.30.450.150">
    <property type="entry name" value="Haem-degrading domain"/>
    <property type="match status" value="1"/>
</dbReference>
<dbReference type="eggNOG" id="COG3193">
    <property type="taxonomic scope" value="Bacteria"/>
</dbReference>
<sequence>MQLATALDYIDRALQIARERGVKVAVAVVDAGGHLVAFKKDDGTQLGSIELALSKARTSALFLRPTEDMEKALHAGKTMIAALPNVLPAGGGAPIMVNGAVIGALGLSGGEGETDARLAEVTIKAFGIS</sequence>
<name>A0A060QKL2_9PROT</name>
<dbReference type="InterPro" id="IPR038084">
    <property type="entry name" value="PduO/GlcC-like_sf"/>
</dbReference>
<comment type="caution">
    <text evidence="1">The sequence shown here is derived from an EMBL/GenBank/DDBJ whole genome shotgun (WGS) entry which is preliminary data.</text>
</comment>
<dbReference type="PANTHER" id="PTHR34309">
    <property type="entry name" value="SLR1406 PROTEIN"/>
    <property type="match status" value="1"/>
</dbReference>
<dbReference type="SUPFAM" id="SSF143744">
    <property type="entry name" value="GlcG-like"/>
    <property type="match status" value="1"/>
</dbReference>
<dbReference type="AlphaFoldDB" id="A0A060QKL2"/>
<evidence type="ECO:0000313" key="1">
    <source>
        <dbReference type="EMBL" id="CDG40001.1"/>
    </source>
</evidence>
<dbReference type="InterPro" id="IPR005624">
    <property type="entry name" value="PduO/GlcC-like"/>
</dbReference>
<dbReference type="RefSeq" id="WP_023978688.1">
    <property type="nucleotide sequence ID" value="NZ_CBLX010000013.1"/>
</dbReference>
<evidence type="ECO:0008006" key="3">
    <source>
        <dbReference type="Google" id="ProtNLM"/>
    </source>
</evidence>
<evidence type="ECO:0000313" key="2">
    <source>
        <dbReference type="Proteomes" id="UP000027583"/>
    </source>
</evidence>
<dbReference type="EMBL" id="CBLX010000013">
    <property type="protein sequence ID" value="CDG40001.1"/>
    <property type="molecule type" value="Genomic_DNA"/>
</dbReference>
<accession>A0A060QKL2</accession>
<gene>
    <name evidence="1" type="ORF">ASAP_1956</name>
</gene>
<dbReference type="InterPro" id="IPR052517">
    <property type="entry name" value="GlcG_carb_metab_protein"/>
</dbReference>
<reference evidence="1 2" key="1">
    <citation type="journal article" date="2014" name="Genome Biol. Evol.">
        <title>Acetic acid bacteria genomes reveal functional traits for adaptation to life in insect guts.</title>
        <authorList>
            <person name="Chouaia B."/>
            <person name="Gaiarsa S."/>
            <person name="Crotti E."/>
            <person name="Comandatore F."/>
            <person name="Degli Esposti M."/>
            <person name="Ricci I."/>
            <person name="Alma A."/>
            <person name="Favia G."/>
            <person name="Bandi C."/>
            <person name="Daffonchio D."/>
        </authorList>
    </citation>
    <scope>NUCLEOTIDE SEQUENCE [LARGE SCALE GENOMIC DNA]</scope>
    <source>
        <strain evidence="1 2">SF2.1</strain>
    </source>
</reference>
<dbReference type="Pfam" id="PF03928">
    <property type="entry name" value="HbpS-like"/>
    <property type="match status" value="1"/>
</dbReference>
<protein>
    <recommendedName>
        <fullName evidence="3">Heme-binding protein</fullName>
    </recommendedName>
</protein>
<dbReference type="PANTHER" id="PTHR34309:SF1">
    <property type="entry name" value="PROTEIN GLCG"/>
    <property type="match status" value="1"/>
</dbReference>
<organism evidence="1 2">
    <name type="scientific">Asaia bogorensis</name>
    <dbReference type="NCBI Taxonomy" id="91915"/>
    <lineage>
        <taxon>Bacteria</taxon>
        <taxon>Pseudomonadati</taxon>
        <taxon>Pseudomonadota</taxon>
        <taxon>Alphaproteobacteria</taxon>
        <taxon>Acetobacterales</taxon>
        <taxon>Acetobacteraceae</taxon>
        <taxon>Asaia</taxon>
    </lineage>
</organism>
<dbReference type="Proteomes" id="UP000027583">
    <property type="component" value="Unassembled WGS sequence"/>
</dbReference>
<proteinExistence type="predicted"/>
<reference evidence="1 2" key="2">
    <citation type="journal article" date="2014" name="PLoS ONE">
        <title>Evolution of mitochondria reconstructed from the energy metabolism of living bacteria.</title>
        <authorList>
            <person name="Degli Esposti M."/>
            <person name="Chouaia B."/>
            <person name="Comandatore F."/>
            <person name="Crotti E."/>
            <person name="Sassera D."/>
            <person name="Lievens P.M."/>
            <person name="Daffonchio D."/>
            <person name="Bandi C."/>
        </authorList>
    </citation>
    <scope>NUCLEOTIDE SEQUENCE [LARGE SCALE GENOMIC DNA]</scope>
    <source>
        <strain evidence="1 2">SF2.1</strain>
    </source>
</reference>